<evidence type="ECO:0000313" key="3">
    <source>
        <dbReference type="Proteomes" id="UP001205601"/>
    </source>
</evidence>
<gene>
    <name evidence="2" type="ORF">N5I32_01155</name>
</gene>
<dbReference type="Gene3D" id="3.30.70.100">
    <property type="match status" value="1"/>
</dbReference>
<reference evidence="3" key="1">
    <citation type="submission" date="2023-07" db="EMBL/GenBank/DDBJ databases">
        <title>Defluviimonas sediminis sp. nov., isolated from mangrove sediment.</title>
        <authorList>
            <person name="Liu L."/>
            <person name="Li J."/>
            <person name="Huang Y."/>
            <person name="Pan J."/>
            <person name="Li M."/>
        </authorList>
    </citation>
    <scope>NUCLEOTIDE SEQUENCE [LARGE SCALE GENOMIC DNA]</scope>
    <source>
        <strain evidence="3">FT324</strain>
    </source>
</reference>
<accession>A0ABT2NKR6</accession>
<dbReference type="EMBL" id="JAOCQF010000001">
    <property type="protein sequence ID" value="MCT8328115.1"/>
    <property type="molecule type" value="Genomic_DNA"/>
</dbReference>
<comment type="caution">
    <text evidence="2">The sequence shown here is derived from an EMBL/GenBank/DDBJ whole genome shotgun (WGS) entry which is preliminary data.</text>
</comment>
<sequence length="100" mass="11100">MTAMNVVRMRVQPGHEADFVEFHRSRDLAPLDGMRAMRLVRTGEREYLVVGEWRDMAALAAARPAMIAMLDRFRGTLEDLGGGLGVTDPRSGEVVVDRTA</sequence>
<evidence type="ECO:0000313" key="2">
    <source>
        <dbReference type="EMBL" id="MCT8328115.1"/>
    </source>
</evidence>
<protein>
    <submittedName>
        <fullName evidence="2">Antibiotic biosynthesis monooxygenase</fullName>
    </submittedName>
</protein>
<evidence type="ECO:0000259" key="1">
    <source>
        <dbReference type="Pfam" id="PF03992"/>
    </source>
</evidence>
<proteinExistence type="predicted"/>
<dbReference type="Proteomes" id="UP001205601">
    <property type="component" value="Unassembled WGS sequence"/>
</dbReference>
<keyword evidence="2" id="KW-0560">Oxidoreductase</keyword>
<keyword evidence="3" id="KW-1185">Reference proteome</keyword>
<dbReference type="SUPFAM" id="SSF54909">
    <property type="entry name" value="Dimeric alpha+beta barrel"/>
    <property type="match status" value="1"/>
</dbReference>
<name>A0ABT2NKR6_9RHOB</name>
<dbReference type="GO" id="GO:0004497">
    <property type="term" value="F:monooxygenase activity"/>
    <property type="evidence" value="ECO:0007669"/>
    <property type="project" value="UniProtKB-KW"/>
</dbReference>
<dbReference type="InterPro" id="IPR011008">
    <property type="entry name" value="Dimeric_a/b-barrel"/>
</dbReference>
<keyword evidence="2" id="KW-0503">Monooxygenase</keyword>
<dbReference type="RefSeq" id="WP_261493559.1">
    <property type="nucleotide sequence ID" value="NZ_JAOCQF010000001.1"/>
</dbReference>
<organism evidence="2 3">
    <name type="scientific">Albidovulum sediminis</name>
    <dbReference type="NCBI Taxonomy" id="3066345"/>
    <lineage>
        <taxon>Bacteria</taxon>
        <taxon>Pseudomonadati</taxon>
        <taxon>Pseudomonadota</taxon>
        <taxon>Alphaproteobacteria</taxon>
        <taxon>Rhodobacterales</taxon>
        <taxon>Paracoccaceae</taxon>
        <taxon>Albidovulum</taxon>
    </lineage>
</organism>
<dbReference type="InterPro" id="IPR007138">
    <property type="entry name" value="ABM_dom"/>
</dbReference>
<feature type="domain" description="ABM" evidence="1">
    <location>
        <begin position="4"/>
        <end position="62"/>
    </location>
</feature>
<dbReference type="Pfam" id="PF03992">
    <property type="entry name" value="ABM"/>
    <property type="match status" value="1"/>
</dbReference>